<feature type="compositionally biased region" description="Basic and acidic residues" evidence="2">
    <location>
        <begin position="284"/>
        <end position="294"/>
    </location>
</feature>
<sequence>MSGQERPSTGGREPYERHQRSKSSLVRFENGVPVNKCDADGKPIAPSAPWEEFMRDIPEGSKVDWNAKGSVTPEMRNPHKRNRSSVPEVKDVPRKKQRQESLKSLAGSIEKIYRPESPIDRSCWEASDFLVETNHLFDRTAAVFSRFRESILEDHPTYGHEYCVLESEYISSLAVLHDVLYGSPKERDTLRRMELNDEVYRKEGGVQEKAEDFYNVFLEAFNQFVEEILKFNAEMTDASIPQDVGIGIPCYEAFAEKLDNMVDELDALVEAVEKFKGEVPALPKPEEAKKEDHNSPSTEEWGEPGPDVGQHGVTSG</sequence>
<proteinExistence type="predicted"/>
<gene>
    <name evidence="3" type="ORF">B0T23DRAFT_419195</name>
</gene>
<dbReference type="AlphaFoldDB" id="A0AAJ0I9J9"/>
<dbReference type="GeneID" id="87877318"/>
<keyword evidence="1" id="KW-0175">Coiled coil</keyword>
<reference evidence="3 4" key="1">
    <citation type="journal article" date="2023" name="Mol. Phylogenet. Evol.">
        <title>Genome-scale phylogeny and comparative genomics of the fungal order Sordariales.</title>
        <authorList>
            <person name="Hensen N."/>
            <person name="Bonometti L."/>
            <person name="Westerberg I."/>
            <person name="Brannstrom I.O."/>
            <person name="Guillou S."/>
            <person name="Cros-Aarteil S."/>
            <person name="Calhoun S."/>
            <person name="Haridas S."/>
            <person name="Kuo A."/>
            <person name="Mondo S."/>
            <person name="Pangilinan J."/>
            <person name="Riley R."/>
            <person name="LaButti K."/>
            <person name="Andreopoulos B."/>
            <person name="Lipzen A."/>
            <person name="Chen C."/>
            <person name="Yan M."/>
            <person name="Daum C."/>
            <person name="Ng V."/>
            <person name="Clum A."/>
            <person name="Steindorff A."/>
            <person name="Ohm R.A."/>
            <person name="Martin F."/>
            <person name="Silar P."/>
            <person name="Natvig D.O."/>
            <person name="Lalanne C."/>
            <person name="Gautier V."/>
            <person name="Ament-Velasquez S.L."/>
            <person name="Kruys A."/>
            <person name="Hutchinson M.I."/>
            <person name="Powell A.J."/>
            <person name="Barry K."/>
            <person name="Miller A.N."/>
            <person name="Grigoriev I.V."/>
            <person name="Debuchy R."/>
            <person name="Gladieux P."/>
            <person name="Hiltunen Thoren M."/>
            <person name="Johannesson H."/>
        </authorList>
    </citation>
    <scope>NUCLEOTIDE SEQUENCE [LARGE SCALE GENOMIC DNA]</scope>
    <source>
        <strain evidence="3 4">FGSC 10403</strain>
    </source>
</reference>
<feature type="compositionally biased region" description="Basic and acidic residues" evidence="2">
    <location>
        <begin position="52"/>
        <end position="62"/>
    </location>
</feature>
<evidence type="ECO:0000256" key="2">
    <source>
        <dbReference type="SAM" id="MobiDB-lite"/>
    </source>
</evidence>
<organism evidence="3 4">
    <name type="scientific">Neurospora hispaniola</name>
    <dbReference type="NCBI Taxonomy" id="588809"/>
    <lineage>
        <taxon>Eukaryota</taxon>
        <taxon>Fungi</taxon>
        <taxon>Dikarya</taxon>
        <taxon>Ascomycota</taxon>
        <taxon>Pezizomycotina</taxon>
        <taxon>Sordariomycetes</taxon>
        <taxon>Sordariomycetidae</taxon>
        <taxon>Sordariales</taxon>
        <taxon>Sordariaceae</taxon>
        <taxon>Neurospora</taxon>
    </lineage>
</organism>
<dbReference type="Proteomes" id="UP001285908">
    <property type="component" value="Unassembled WGS sequence"/>
</dbReference>
<dbReference type="EMBL" id="JAULSX010000003">
    <property type="protein sequence ID" value="KAK3494482.1"/>
    <property type="molecule type" value="Genomic_DNA"/>
</dbReference>
<keyword evidence="4" id="KW-1185">Reference proteome</keyword>
<evidence type="ECO:0000256" key="1">
    <source>
        <dbReference type="SAM" id="Coils"/>
    </source>
</evidence>
<name>A0AAJ0I9J9_9PEZI</name>
<comment type="caution">
    <text evidence="3">The sequence shown here is derived from an EMBL/GenBank/DDBJ whole genome shotgun (WGS) entry which is preliminary data.</text>
</comment>
<feature type="region of interest" description="Disordered" evidence="2">
    <location>
        <begin position="1"/>
        <end position="101"/>
    </location>
</feature>
<feature type="coiled-coil region" evidence="1">
    <location>
        <begin position="251"/>
        <end position="278"/>
    </location>
</feature>
<evidence type="ECO:0000313" key="3">
    <source>
        <dbReference type="EMBL" id="KAK3494482.1"/>
    </source>
</evidence>
<feature type="compositionally biased region" description="Basic and acidic residues" evidence="2">
    <location>
        <begin position="88"/>
        <end position="101"/>
    </location>
</feature>
<feature type="region of interest" description="Disordered" evidence="2">
    <location>
        <begin position="279"/>
        <end position="316"/>
    </location>
</feature>
<protein>
    <submittedName>
        <fullName evidence="3">Uncharacterized protein</fullName>
    </submittedName>
</protein>
<accession>A0AAJ0I9J9</accession>
<dbReference type="RefSeq" id="XP_062693911.1">
    <property type="nucleotide sequence ID" value="XM_062839696.1"/>
</dbReference>
<evidence type="ECO:0000313" key="4">
    <source>
        <dbReference type="Proteomes" id="UP001285908"/>
    </source>
</evidence>